<evidence type="ECO:0000256" key="2">
    <source>
        <dbReference type="SAM" id="Phobius"/>
    </source>
</evidence>
<dbReference type="Proteomes" id="UP000195696">
    <property type="component" value="Unassembled WGS sequence"/>
</dbReference>
<gene>
    <name evidence="3" type="ORF">BWGO95_03065</name>
</gene>
<evidence type="ECO:0000256" key="1">
    <source>
        <dbReference type="SAM" id="MobiDB-lite"/>
    </source>
</evidence>
<accession>A0A1G4ERZ5</accession>
<keyword evidence="2" id="KW-1133">Transmembrane helix</keyword>
<organism evidence="3 4">
    <name type="scientific">Bacillus mycoides</name>
    <dbReference type="NCBI Taxonomy" id="1405"/>
    <lineage>
        <taxon>Bacteria</taxon>
        <taxon>Bacillati</taxon>
        <taxon>Bacillota</taxon>
        <taxon>Bacilli</taxon>
        <taxon>Bacillales</taxon>
        <taxon>Bacillaceae</taxon>
        <taxon>Bacillus</taxon>
        <taxon>Bacillus cereus group</taxon>
    </lineage>
</organism>
<name>A0A1G4ERZ5_BACMY</name>
<feature type="compositionally biased region" description="Polar residues" evidence="1">
    <location>
        <begin position="129"/>
        <end position="138"/>
    </location>
</feature>
<protein>
    <submittedName>
        <fullName evidence="3">Uncharacterized protein</fullName>
    </submittedName>
</protein>
<keyword evidence="2" id="KW-0472">Membrane</keyword>
<dbReference type="RefSeq" id="WP_234814247.1">
    <property type="nucleotide sequence ID" value="NZ_FMAK01000035.1"/>
</dbReference>
<proteinExistence type="predicted"/>
<evidence type="ECO:0000313" key="4">
    <source>
        <dbReference type="Proteomes" id="UP000195696"/>
    </source>
</evidence>
<evidence type="ECO:0000313" key="3">
    <source>
        <dbReference type="EMBL" id="SCB68916.1"/>
    </source>
</evidence>
<feature type="transmembrane region" description="Helical" evidence="2">
    <location>
        <begin position="95"/>
        <end position="116"/>
    </location>
</feature>
<feature type="region of interest" description="Disordered" evidence="1">
    <location>
        <begin position="129"/>
        <end position="151"/>
    </location>
</feature>
<dbReference type="EMBL" id="FMAK01000035">
    <property type="protein sequence ID" value="SCB68916.1"/>
    <property type="molecule type" value="Genomic_DNA"/>
</dbReference>
<keyword evidence="2" id="KW-0812">Transmembrane</keyword>
<reference evidence="3 4" key="1">
    <citation type="submission" date="2016-08" db="EMBL/GenBank/DDBJ databases">
        <authorList>
            <person name="Seilhamer J.J."/>
        </authorList>
    </citation>
    <scope>NUCLEOTIDE SEQUENCE [LARGE SCALE GENOMIC DNA]</scope>
    <source>
        <strain evidence="3 4">SDA_GO95</strain>
    </source>
</reference>
<sequence>MKDKNFEGGVGEVMTLFESLMETFYKKPYDEIDVVKHLENYNLEEIEPGEIGGYKRIYFKEDDVNKTLFIKVTGKNIVKHIQIESKKLEFIPSNLPNLGCLVVVLVPIGLCIWFVISVVTTLIDGGSTDVDTTPNNPYTEDFNGDGIGGTKEDHDIYHKNYK</sequence>
<dbReference type="AlphaFoldDB" id="A0A1G4ERZ5"/>